<evidence type="ECO:0000313" key="2">
    <source>
        <dbReference type="Proteomes" id="UP001500221"/>
    </source>
</evidence>
<gene>
    <name evidence="1" type="ORF">GCM10023340_39760</name>
</gene>
<accession>A0ABP9Q048</accession>
<dbReference type="Proteomes" id="UP001500221">
    <property type="component" value="Unassembled WGS sequence"/>
</dbReference>
<keyword evidence="2" id="KW-1185">Reference proteome</keyword>
<evidence type="ECO:0000313" key="1">
    <source>
        <dbReference type="EMBL" id="GAA5155122.1"/>
    </source>
</evidence>
<organism evidence="1 2">
    <name type="scientific">Nocardioides marinquilinus</name>
    <dbReference type="NCBI Taxonomy" id="1210400"/>
    <lineage>
        <taxon>Bacteria</taxon>
        <taxon>Bacillati</taxon>
        <taxon>Actinomycetota</taxon>
        <taxon>Actinomycetes</taxon>
        <taxon>Propionibacteriales</taxon>
        <taxon>Nocardioidaceae</taxon>
        <taxon>Nocardioides</taxon>
    </lineage>
</organism>
<dbReference type="EMBL" id="BAABKG010000006">
    <property type="protein sequence ID" value="GAA5155122.1"/>
    <property type="molecule type" value="Genomic_DNA"/>
</dbReference>
<protein>
    <recommendedName>
        <fullName evidence="3">ESX secretion-associated protein EspG</fullName>
    </recommendedName>
</protein>
<evidence type="ECO:0008006" key="3">
    <source>
        <dbReference type="Google" id="ProtNLM"/>
    </source>
</evidence>
<sequence length="266" mass="27756">MTTVSDVKPDATSGGPETIPLEVLTDEELSVLTPDQGVVVSPALAEVPDAERDAVRRTAFRGLIARGIVDPPDDVALAAARGAKSPTGDVALDLPVRTDVLSALTLRQSASAVVAVARTAATQQDFWYAHVVEEVVLLENVTSDGLHRFALGHGRDLAALLVAAVVHPEAADGTGDDVELPVAPDSEPPAELLAHLGSAYLRADVLVVTREEGRPVERPTMTGLFTGPQGSWSIVARPGSQRAHAQAETVASITERARALAAEVTP</sequence>
<reference evidence="2" key="1">
    <citation type="journal article" date="2019" name="Int. J. Syst. Evol. Microbiol.">
        <title>The Global Catalogue of Microorganisms (GCM) 10K type strain sequencing project: providing services to taxonomists for standard genome sequencing and annotation.</title>
        <authorList>
            <consortium name="The Broad Institute Genomics Platform"/>
            <consortium name="The Broad Institute Genome Sequencing Center for Infectious Disease"/>
            <person name="Wu L."/>
            <person name="Ma J."/>
        </authorList>
    </citation>
    <scope>NUCLEOTIDE SEQUENCE [LARGE SCALE GENOMIC DNA]</scope>
    <source>
        <strain evidence="2">JCM 18459</strain>
    </source>
</reference>
<dbReference type="RefSeq" id="WP_345462938.1">
    <property type="nucleotide sequence ID" value="NZ_BAABKG010000006.1"/>
</dbReference>
<comment type="caution">
    <text evidence="1">The sequence shown here is derived from an EMBL/GenBank/DDBJ whole genome shotgun (WGS) entry which is preliminary data.</text>
</comment>
<name>A0ABP9Q048_9ACTN</name>
<proteinExistence type="predicted"/>